<proteinExistence type="inferred from homology"/>
<keyword evidence="6" id="KW-0732">Signal</keyword>
<dbReference type="Pfam" id="PF04616">
    <property type="entry name" value="Glyco_hydro_43"/>
    <property type="match status" value="1"/>
</dbReference>
<dbReference type="EMBL" id="FXTH01000006">
    <property type="protein sequence ID" value="SMO58309.1"/>
    <property type="molecule type" value="Genomic_DNA"/>
</dbReference>
<protein>
    <submittedName>
        <fullName evidence="7">Glycosyl hydrolases family 43</fullName>
    </submittedName>
</protein>
<evidence type="ECO:0000256" key="5">
    <source>
        <dbReference type="RuleBase" id="RU361187"/>
    </source>
</evidence>
<accession>A0A521CFW1</accession>
<feature type="chain" id="PRO_5021840940" evidence="6">
    <location>
        <begin position="29"/>
        <end position="329"/>
    </location>
</feature>
<dbReference type="Proteomes" id="UP000317593">
    <property type="component" value="Unassembled WGS sequence"/>
</dbReference>
<keyword evidence="3 5" id="KW-0378">Hydrolase</keyword>
<dbReference type="InterPro" id="IPR050727">
    <property type="entry name" value="GH43_arabinanases"/>
</dbReference>
<evidence type="ECO:0000313" key="7">
    <source>
        <dbReference type="EMBL" id="SMO58309.1"/>
    </source>
</evidence>
<feature type="signal peptide" evidence="6">
    <location>
        <begin position="1"/>
        <end position="28"/>
    </location>
</feature>
<evidence type="ECO:0000256" key="4">
    <source>
        <dbReference type="ARBA" id="ARBA00023295"/>
    </source>
</evidence>
<keyword evidence="8" id="KW-1185">Reference proteome</keyword>
<sequence length="329" mass="37793">MDQSPFDLVKKQVLAVVVLLALALPSFAQEEDSVEHYLFSYFTGNGEDGLHLAYSTDGMTWRALNSGASFLEPRVGEDKLMRDPSIVQGPDGIFHMVWTVSWEEKGIGYASSKDLVHWSEQQYIPVMEHELEALNSWAPELFYDEQTDRFVIVWATTIPGRFPETDGQDGKKYNHRLYAVTTRDFSSFSDTELFYDHGFNVIDGAIFREQKPYVMVLKDETNKPFPVQKNIRLAFSDQAEGPWSEPTVPITGDYWAEGPTALKIDGSWHIYFDKYRQDQYGVVVSKDLEDWDDRSEELKVPEAMRHGTAFRVSEEVMERLLKFSGEQKP</sequence>
<organism evidence="7 8">
    <name type="scientific">Fodinibius sediminis</name>
    <dbReference type="NCBI Taxonomy" id="1214077"/>
    <lineage>
        <taxon>Bacteria</taxon>
        <taxon>Pseudomonadati</taxon>
        <taxon>Balneolota</taxon>
        <taxon>Balneolia</taxon>
        <taxon>Balneolales</taxon>
        <taxon>Balneolaceae</taxon>
        <taxon>Fodinibius</taxon>
    </lineage>
</organism>
<dbReference type="InterPro" id="IPR023296">
    <property type="entry name" value="Glyco_hydro_beta-prop_sf"/>
</dbReference>
<dbReference type="InterPro" id="IPR006710">
    <property type="entry name" value="Glyco_hydro_43"/>
</dbReference>
<dbReference type="RefSeq" id="WP_221929967.1">
    <property type="nucleotide sequence ID" value="NZ_FXTH01000006.1"/>
</dbReference>
<reference evidence="7 8" key="1">
    <citation type="submission" date="2017-05" db="EMBL/GenBank/DDBJ databases">
        <authorList>
            <person name="Varghese N."/>
            <person name="Submissions S."/>
        </authorList>
    </citation>
    <scope>NUCLEOTIDE SEQUENCE [LARGE SCALE GENOMIC DNA]</scope>
    <source>
        <strain evidence="7 8">DSM 21194</strain>
    </source>
</reference>
<evidence type="ECO:0000313" key="8">
    <source>
        <dbReference type="Proteomes" id="UP000317593"/>
    </source>
</evidence>
<dbReference type="GO" id="GO:0005975">
    <property type="term" value="P:carbohydrate metabolic process"/>
    <property type="evidence" value="ECO:0007669"/>
    <property type="project" value="InterPro"/>
</dbReference>
<evidence type="ECO:0000256" key="6">
    <source>
        <dbReference type="SAM" id="SignalP"/>
    </source>
</evidence>
<dbReference type="AlphaFoldDB" id="A0A521CFW1"/>
<comment type="pathway">
    <text evidence="1">Glycan metabolism; L-arabinan degradation.</text>
</comment>
<keyword evidence="4 5" id="KW-0326">Glycosidase</keyword>
<evidence type="ECO:0000256" key="1">
    <source>
        <dbReference type="ARBA" id="ARBA00004834"/>
    </source>
</evidence>
<evidence type="ECO:0000256" key="2">
    <source>
        <dbReference type="ARBA" id="ARBA00009865"/>
    </source>
</evidence>
<dbReference type="PANTHER" id="PTHR43301">
    <property type="entry name" value="ARABINAN ENDO-1,5-ALPHA-L-ARABINOSIDASE"/>
    <property type="match status" value="1"/>
</dbReference>
<comment type="similarity">
    <text evidence="2 5">Belongs to the glycosyl hydrolase 43 family.</text>
</comment>
<dbReference type="Gene3D" id="2.115.10.20">
    <property type="entry name" value="Glycosyl hydrolase domain, family 43"/>
    <property type="match status" value="1"/>
</dbReference>
<name>A0A521CFW1_9BACT</name>
<evidence type="ECO:0000256" key="3">
    <source>
        <dbReference type="ARBA" id="ARBA00022801"/>
    </source>
</evidence>
<dbReference type="PANTHER" id="PTHR43301:SF3">
    <property type="entry name" value="ARABINAN ENDO-1,5-ALPHA-L-ARABINOSIDASE A-RELATED"/>
    <property type="match status" value="1"/>
</dbReference>
<dbReference type="GO" id="GO:0004553">
    <property type="term" value="F:hydrolase activity, hydrolyzing O-glycosyl compounds"/>
    <property type="evidence" value="ECO:0007669"/>
    <property type="project" value="InterPro"/>
</dbReference>
<dbReference type="SUPFAM" id="SSF75005">
    <property type="entry name" value="Arabinanase/levansucrase/invertase"/>
    <property type="match status" value="1"/>
</dbReference>
<gene>
    <name evidence="7" type="ORF">SAMN06265218_10610</name>
</gene>
<dbReference type="CDD" id="cd08983">
    <property type="entry name" value="GH43_Bt3655-like"/>
    <property type="match status" value="1"/>
</dbReference>